<keyword evidence="2 5" id="KW-0812">Transmembrane</keyword>
<dbReference type="RefSeq" id="WP_184654391.1">
    <property type="nucleotide sequence ID" value="NZ_JACHBU010000003.1"/>
</dbReference>
<feature type="transmembrane region" description="Helical" evidence="5">
    <location>
        <begin position="12"/>
        <end position="43"/>
    </location>
</feature>
<dbReference type="GO" id="GO:0005886">
    <property type="term" value="C:plasma membrane"/>
    <property type="evidence" value="ECO:0007669"/>
    <property type="project" value="TreeGrafter"/>
</dbReference>
<evidence type="ECO:0000256" key="4">
    <source>
        <dbReference type="ARBA" id="ARBA00023136"/>
    </source>
</evidence>
<dbReference type="InterPro" id="IPR002810">
    <property type="entry name" value="NfeD-like_C"/>
</dbReference>
<evidence type="ECO:0000313" key="7">
    <source>
        <dbReference type="EMBL" id="MBB6508341.1"/>
    </source>
</evidence>
<sequence>MIIDLVRSLGSWSWWLLGLVLLAAELAVPGAFLIWIGLAAIIIGALSLALWDTGIWTWQVQLLLFAVLAVGLAVVGRRFYSGRGGESDQPNLNRRGESLVGRTATLHEPIAEGRGRIRLDDTWWSIIGPDLPAGTQVVIIESNGRDLRVEATATVLRPT</sequence>
<organism evidence="7 8">
    <name type="scientific">Rhizobium soli</name>
    <dbReference type="NCBI Taxonomy" id="424798"/>
    <lineage>
        <taxon>Bacteria</taxon>
        <taxon>Pseudomonadati</taxon>
        <taxon>Pseudomonadota</taxon>
        <taxon>Alphaproteobacteria</taxon>
        <taxon>Hyphomicrobiales</taxon>
        <taxon>Rhizobiaceae</taxon>
        <taxon>Rhizobium/Agrobacterium group</taxon>
        <taxon>Rhizobium</taxon>
    </lineage>
</organism>
<comment type="caution">
    <text evidence="7">The sequence shown here is derived from an EMBL/GenBank/DDBJ whole genome shotgun (WGS) entry which is preliminary data.</text>
</comment>
<reference evidence="7 8" key="1">
    <citation type="submission" date="2020-08" db="EMBL/GenBank/DDBJ databases">
        <title>The Agave Microbiome: Exploring the role of microbial communities in plant adaptations to desert environments.</title>
        <authorList>
            <person name="Partida-Martinez L.P."/>
        </authorList>
    </citation>
    <scope>NUCLEOTIDE SEQUENCE [LARGE SCALE GENOMIC DNA]</scope>
    <source>
        <strain evidence="7 8">AS3.12</strain>
    </source>
</reference>
<keyword evidence="4 5" id="KW-0472">Membrane</keyword>
<gene>
    <name evidence="7" type="ORF">F4695_001690</name>
</gene>
<keyword evidence="8" id="KW-1185">Reference proteome</keyword>
<evidence type="ECO:0000256" key="2">
    <source>
        <dbReference type="ARBA" id="ARBA00022692"/>
    </source>
</evidence>
<evidence type="ECO:0000256" key="5">
    <source>
        <dbReference type="SAM" id="Phobius"/>
    </source>
</evidence>
<evidence type="ECO:0000256" key="3">
    <source>
        <dbReference type="ARBA" id="ARBA00022989"/>
    </source>
</evidence>
<comment type="subcellular location">
    <subcellularLocation>
        <location evidence="1">Membrane</location>
        <topology evidence="1">Multi-pass membrane protein</topology>
    </subcellularLocation>
</comment>
<dbReference type="Proteomes" id="UP000585437">
    <property type="component" value="Unassembled WGS sequence"/>
</dbReference>
<evidence type="ECO:0000259" key="6">
    <source>
        <dbReference type="Pfam" id="PF01957"/>
    </source>
</evidence>
<dbReference type="InterPro" id="IPR052165">
    <property type="entry name" value="Membrane_assoc_protease"/>
</dbReference>
<dbReference type="PANTHER" id="PTHR33507">
    <property type="entry name" value="INNER MEMBRANE PROTEIN YBBJ"/>
    <property type="match status" value="1"/>
</dbReference>
<dbReference type="PANTHER" id="PTHR33507:SF3">
    <property type="entry name" value="INNER MEMBRANE PROTEIN YBBJ"/>
    <property type="match status" value="1"/>
</dbReference>
<dbReference type="Gene3D" id="2.40.50.140">
    <property type="entry name" value="Nucleic acid-binding proteins"/>
    <property type="match status" value="1"/>
</dbReference>
<evidence type="ECO:0000313" key="8">
    <source>
        <dbReference type="Proteomes" id="UP000585437"/>
    </source>
</evidence>
<name>A0A7X0JIQ0_9HYPH</name>
<proteinExistence type="predicted"/>
<feature type="domain" description="NfeD-like C-terminal" evidence="6">
    <location>
        <begin position="97"/>
        <end position="150"/>
    </location>
</feature>
<dbReference type="AlphaFoldDB" id="A0A7X0JIQ0"/>
<dbReference type="InterPro" id="IPR012340">
    <property type="entry name" value="NA-bd_OB-fold"/>
</dbReference>
<dbReference type="EMBL" id="JACHBU010000003">
    <property type="protein sequence ID" value="MBB6508341.1"/>
    <property type="molecule type" value="Genomic_DNA"/>
</dbReference>
<evidence type="ECO:0000256" key="1">
    <source>
        <dbReference type="ARBA" id="ARBA00004141"/>
    </source>
</evidence>
<keyword evidence="3 5" id="KW-1133">Transmembrane helix</keyword>
<dbReference type="Pfam" id="PF01957">
    <property type="entry name" value="NfeD"/>
    <property type="match status" value="1"/>
</dbReference>
<accession>A0A7X0JIQ0</accession>
<feature type="transmembrane region" description="Helical" evidence="5">
    <location>
        <begin position="55"/>
        <end position="75"/>
    </location>
</feature>
<protein>
    <recommendedName>
        <fullName evidence="6">NfeD-like C-terminal domain-containing protein</fullName>
    </recommendedName>
</protein>